<dbReference type="Pfam" id="PF00535">
    <property type="entry name" value="Glycos_transf_2"/>
    <property type="match status" value="1"/>
</dbReference>
<dbReference type="InterPro" id="IPR050256">
    <property type="entry name" value="Glycosyltransferase_2"/>
</dbReference>
<protein>
    <recommendedName>
        <fullName evidence="1">Glycosyltransferase 2-like domain-containing protein</fullName>
    </recommendedName>
</protein>
<dbReference type="InterPro" id="IPR001173">
    <property type="entry name" value="Glyco_trans_2-like"/>
</dbReference>
<evidence type="ECO:0000259" key="1">
    <source>
        <dbReference type="Pfam" id="PF00535"/>
    </source>
</evidence>
<dbReference type="CDD" id="cd04179">
    <property type="entry name" value="DPM_DPG-synthase_like"/>
    <property type="match status" value="1"/>
</dbReference>
<dbReference type="EMBL" id="CZKA01000002">
    <property type="protein sequence ID" value="CUR53939.1"/>
    <property type="molecule type" value="Genomic_DNA"/>
</dbReference>
<dbReference type="AlphaFoldDB" id="A0A2P2BW30"/>
<gene>
    <name evidence="2" type="ORF">NOCA2100072</name>
</gene>
<feature type="domain" description="Glycosyltransferase 2-like" evidence="1">
    <location>
        <begin position="7"/>
        <end position="160"/>
    </location>
</feature>
<evidence type="ECO:0000313" key="2">
    <source>
        <dbReference type="EMBL" id="CUR53939.1"/>
    </source>
</evidence>
<proteinExistence type="predicted"/>
<dbReference type="InterPro" id="IPR029044">
    <property type="entry name" value="Nucleotide-diphossugar_trans"/>
</dbReference>
<name>A0A2P2BW30_9ZZZZ</name>
<accession>A0A2P2BW30</accession>
<dbReference type="PANTHER" id="PTHR48090:SF7">
    <property type="entry name" value="RFBJ PROTEIN"/>
    <property type="match status" value="1"/>
</dbReference>
<sequence length="229" mass="24411">MKTQDVCVVVRMYNEASVVGAVVAELTKSFEHVVCVDDGSTDDSGPIARAAGALVVTHPVNLGGGAALKTGLRYATQVTRASHFVTFDADGQHQVSDALAMVEHARTNDLDVVLGSRFLGVDSEMPRSRRALLRAATLFTRATTGVALTDSHNGLRVLSRQFVSGLRLTIAGMGYASELIAALAADDVTYDEFPVTVLYTDYSLGKGQRNLNSVNIVVDLALTRLWSPA</sequence>
<dbReference type="PANTHER" id="PTHR48090">
    <property type="entry name" value="UNDECAPRENYL-PHOSPHATE 4-DEOXY-4-FORMAMIDO-L-ARABINOSE TRANSFERASE-RELATED"/>
    <property type="match status" value="1"/>
</dbReference>
<dbReference type="Gene3D" id="3.90.550.10">
    <property type="entry name" value="Spore Coat Polysaccharide Biosynthesis Protein SpsA, Chain A"/>
    <property type="match status" value="1"/>
</dbReference>
<organism evidence="2">
    <name type="scientific">metagenome</name>
    <dbReference type="NCBI Taxonomy" id="256318"/>
    <lineage>
        <taxon>unclassified sequences</taxon>
        <taxon>metagenomes</taxon>
    </lineage>
</organism>
<dbReference type="SUPFAM" id="SSF53448">
    <property type="entry name" value="Nucleotide-diphospho-sugar transferases"/>
    <property type="match status" value="1"/>
</dbReference>
<reference evidence="2" key="1">
    <citation type="submission" date="2015-08" db="EMBL/GenBank/DDBJ databases">
        <authorList>
            <person name="Babu N.S."/>
            <person name="Beckwith C.J."/>
            <person name="Beseler K.G."/>
            <person name="Brison A."/>
            <person name="Carone J.V."/>
            <person name="Caskin T.P."/>
            <person name="Diamond M."/>
            <person name="Durham M.E."/>
            <person name="Foxe J.M."/>
            <person name="Go M."/>
            <person name="Henderson B.A."/>
            <person name="Jones I.B."/>
            <person name="McGettigan J.A."/>
            <person name="Micheletti S.J."/>
            <person name="Nasrallah M.E."/>
            <person name="Ortiz D."/>
            <person name="Piller C.R."/>
            <person name="Privatt S.R."/>
            <person name="Schneider S.L."/>
            <person name="Sharp S."/>
            <person name="Smith T.C."/>
            <person name="Stanton J.D."/>
            <person name="Ullery H.E."/>
            <person name="Wilson R.J."/>
            <person name="Serrano M.G."/>
            <person name="Buck G."/>
            <person name="Lee V."/>
            <person name="Wang Y."/>
            <person name="Carvalho R."/>
            <person name="Voegtly L."/>
            <person name="Shi R."/>
            <person name="Duckworth R."/>
            <person name="Johnson A."/>
            <person name="Loviza R."/>
            <person name="Walstead R."/>
            <person name="Shah Z."/>
            <person name="Kiflezghi M."/>
            <person name="Wade K."/>
            <person name="Ball S.L."/>
            <person name="Bradley K.W."/>
            <person name="Asai D.J."/>
            <person name="Bowman C.A."/>
            <person name="Russell D.A."/>
            <person name="Pope W.H."/>
            <person name="Jacobs-Sera D."/>
            <person name="Hendrix R.W."/>
            <person name="Hatfull G.F."/>
        </authorList>
    </citation>
    <scope>NUCLEOTIDE SEQUENCE</scope>
</reference>